<reference evidence="1 2" key="1">
    <citation type="journal article" date="2018" name="Nat. Ecol. Evol.">
        <title>Pezizomycetes genomes reveal the molecular basis of ectomycorrhizal truffle lifestyle.</title>
        <authorList>
            <person name="Murat C."/>
            <person name="Payen T."/>
            <person name="Noel B."/>
            <person name="Kuo A."/>
            <person name="Morin E."/>
            <person name="Chen J."/>
            <person name="Kohler A."/>
            <person name="Krizsan K."/>
            <person name="Balestrini R."/>
            <person name="Da Silva C."/>
            <person name="Montanini B."/>
            <person name="Hainaut M."/>
            <person name="Levati E."/>
            <person name="Barry K.W."/>
            <person name="Belfiori B."/>
            <person name="Cichocki N."/>
            <person name="Clum A."/>
            <person name="Dockter R.B."/>
            <person name="Fauchery L."/>
            <person name="Guy J."/>
            <person name="Iotti M."/>
            <person name="Le Tacon F."/>
            <person name="Lindquist E.A."/>
            <person name="Lipzen A."/>
            <person name="Malagnac F."/>
            <person name="Mello A."/>
            <person name="Molinier V."/>
            <person name="Miyauchi S."/>
            <person name="Poulain J."/>
            <person name="Riccioni C."/>
            <person name="Rubini A."/>
            <person name="Sitrit Y."/>
            <person name="Splivallo R."/>
            <person name="Traeger S."/>
            <person name="Wang M."/>
            <person name="Zifcakova L."/>
            <person name="Wipf D."/>
            <person name="Zambonelli A."/>
            <person name="Paolocci F."/>
            <person name="Nowrousian M."/>
            <person name="Ottonello S."/>
            <person name="Baldrian P."/>
            <person name="Spatafora J.W."/>
            <person name="Henrissat B."/>
            <person name="Nagy L.G."/>
            <person name="Aury J.M."/>
            <person name="Wincker P."/>
            <person name="Grigoriev I.V."/>
            <person name="Bonfante P."/>
            <person name="Martin F.M."/>
        </authorList>
    </citation>
    <scope>NUCLEOTIDE SEQUENCE [LARGE SCALE GENOMIC DNA]</scope>
    <source>
        <strain evidence="1 2">120613-1</strain>
    </source>
</reference>
<evidence type="ECO:0000313" key="2">
    <source>
        <dbReference type="Proteomes" id="UP000276215"/>
    </source>
</evidence>
<accession>A0A3N4JBG6</accession>
<proteinExistence type="predicted"/>
<protein>
    <recommendedName>
        <fullName evidence="3">F-box domain-containing protein</fullName>
    </recommendedName>
</protein>
<dbReference type="AlphaFoldDB" id="A0A3N4JBG6"/>
<sequence length="581" mass="66017">MSLEKLPTELHLEITSGLTYASLSALTRTYKSLHNQISPLLWSHLQFGPPTTAVDIFQERAFPLQPSPPYICPLSAAPTCDCADQCVKYMNERGILTFYSALRRGLVRDEMLALVRSLEVRGGMLAGCFSPPSREYTLGEIYSLRDLEHGEFVFVFRRLLRERMTGLKCIRIVYDRYPDQDHFETELRATQISRNFCQIVGAYAAAHPRVQVKISTTDFALVRSLFGVLKGPPRVTSLKMSIYQRSAMLEKFKECVLPALAANLEQLTLLAGGSQSNRIWEHSSGASSHVAPGVFDDEEFFSNFRFQRLKSVEYSAELFTFGWVPEGVQRLCVRHSGTPHPRWWKSLAKHSLRKLEKLEIWYDCSSPMPSGAESPEEDAEDDETPVDFSICFRDLKALVIAQSPPYTGYITHPQESPPSSATLRESVIRANPQLKEVFLEYASLGTLSALSARGRLRSLTVQSTLYRVFQHPHALQLFPNLRELAWLHICVQDRLGSAFPTAEVLAGLARYCRKLSWIAMEDRRGMEVPELKECCESGLVAPMKQEQYECLSGLCRRSDMPQIWVFRLDVWRERNWELVGG</sequence>
<dbReference type="EMBL" id="ML120503">
    <property type="protein sequence ID" value="RPA91164.1"/>
    <property type="molecule type" value="Genomic_DNA"/>
</dbReference>
<evidence type="ECO:0000313" key="1">
    <source>
        <dbReference type="EMBL" id="RPA91164.1"/>
    </source>
</evidence>
<evidence type="ECO:0008006" key="3">
    <source>
        <dbReference type="Google" id="ProtNLM"/>
    </source>
</evidence>
<dbReference type="OrthoDB" id="5373225at2759"/>
<keyword evidence="2" id="KW-1185">Reference proteome</keyword>
<gene>
    <name evidence="1" type="ORF">L873DRAFT_1819846</name>
</gene>
<name>A0A3N4JBG6_9PEZI</name>
<organism evidence="1 2">
    <name type="scientific">Choiromyces venosus 120613-1</name>
    <dbReference type="NCBI Taxonomy" id="1336337"/>
    <lineage>
        <taxon>Eukaryota</taxon>
        <taxon>Fungi</taxon>
        <taxon>Dikarya</taxon>
        <taxon>Ascomycota</taxon>
        <taxon>Pezizomycotina</taxon>
        <taxon>Pezizomycetes</taxon>
        <taxon>Pezizales</taxon>
        <taxon>Tuberaceae</taxon>
        <taxon>Choiromyces</taxon>
    </lineage>
</organism>
<dbReference type="Proteomes" id="UP000276215">
    <property type="component" value="Unassembled WGS sequence"/>
</dbReference>